<proteinExistence type="predicted"/>
<sequence length="107" mass="12078">MPITQLSATELREKIRNSDNLLLLDVREPHEFDYAHIEGSELIPLALLPLRVAELDADRETVLVCHHGVRSMQASNYLQGRGFAKLYNLTGGIDAWSVQCDDSVPRY</sequence>
<reference evidence="2 3" key="1">
    <citation type="journal article" date="2024" name="Microbiology">
        <title>Methylomarinum rosea sp. nov., a novel halophilic methanotrophic bacterium from the hypersaline Lake Elton.</title>
        <authorList>
            <person name="Suleimanov R.Z."/>
            <person name="Oshkin I.Y."/>
            <person name="Danilova O.V."/>
            <person name="Suzina N.E."/>
            <person name="Dedysh S.N."/>
        </authorList>
    </citation>
    <scope>NUCLEOTIDE SEQUENCE [LARGE SCALE GENOMIC DNA]</scope>
    <source>
        <strain evidence="2 3">Ch1-1</strain>
    </source>
</reference>
<evidence type="ECO:0000313" key="2">
    <source>
        <dbReference type="EMBL" id="XBS19095.1"/>
    </source>
</evidence>
<evidence type="ECO:0000259" key="1">
    <source>
        <dbReference type="PROSITE" id="PS50206"/>
    </source>
</evidence>
<protein>
    <submittedName>
        <fullName evidence="2">Rhodanese-like domain-containing protein</fullName>
    </submittedName>
</protein>
<dbReference type="Gene3D" id="3.40.250.10">
    <property type="entry name" value="Rhodanese-like domain"/>
    <property type="match status" value="1"/>
</dbReference>
<dbReference type="PANTHER" id="PTHR43031">
    <property type="entry name" value="FAD-DEPENDENT OXIDOREDUCTASE"/>
    <property type="match status" value="1"/>
</dbReference>
<dbReference type="SMART" id="SM00450">
    <property type="entry name" value="RHOD"/>
    <property type="match status" value="1"/>
</dbReference>
<accession>A0AAU7NQ41</accession>
<dbReference type="Pfam" id="PF00581">
    <property type="entry name" value="Rhodanese"/>
    <property type="match status" value="1"/>
</dbReference>
<dbReference type="InterPro" id="IPR050229">
    <property type="entry name" value="GlpE_sulfurtransferase"/>
</dbReference>
<name>A0AAU7NQ41_9GAMM</name>
<dbReference type="RefSeq" id="WP_305908160.1">
    <property type="nucleotide sequence ID" value="NZ_CP157743.1"/>
</dbReference>
<feature type="domain" description="Rhodanese" evidence="1">
    <location>
        <begin position="17"/>
        <end position="105"/>
    </location>
</feature>
<dbReference type="AlphaFoldDB" id="A0AAU7NQ41"/>
<gene>
    <name evidence="2" type="ORF">Q9L42_012025</name>
</gene>
<dbReference type="PANTHER" id="PTHR43031:SF17">
    <property type="entry name" value="SULFURTRANSFERASE YTWF-RELATED"/>
    <property type="match status" value="1"/>
</dbReference>
<dbReference type="KEGG" id="mech:Q9L42_012025"/>
<dbReference type="Proteomes" id="UP001225378">
    <property type="component" value="Chromosome"/>
</dbReference>
<evidence type="ECO:0000313" key="3">
    <source>
        <dbReference type="Proteomes" id="UP001225378"/>
    </source>
</evidence>
<keyword evidence="3" id="KW-1185">Reference proteome</keyword>
<dbReference type="PROSITE" id="PS50206">
    <property type="entry name" value="RHODANESE_3"/>
    <property type="match status" value="1"/>
</dbReference>
<dbReference type="EMBL" id="CP157743">
    <property type="protein sequence ID" value="XBS19095.1"/>
    <property type="molecule type" value="Genomic_DNA"/>
</dbReference>
<dbReference type="SUPFAM" id="SSF52821">
    <property type="entry name" value="Rhodanese/Cell cycle control phosphatase"/>
    <property type="match status" value="1"/>
</dbReference>
<dbReference type="InterPro" id="IPR036873">
    <property type="entry name" value="Rhodanese-like_dom_sf"/>
</dbReference>
<organism evidence="2 3">
    <name type="scientific">Methylomarinum roseum</name>
    <dbReference type="NCBI Taxonomy" id="3067653"/>
    <lineage>
        <taxon>Bacteria</taxon>
        <taxon>Pseudomonadati</taxon>
        <taxon>Pseudomonadota</taxon>
        <taxon>Gammaproteobacteria</taxon>
        <taxon>Methylococcales</taxon>
        <taxon>Methylococcaceae</taxon>
        <taxon>Methylomarinum</taxon>
    </lineage>
</organism>
<dbReference type="InterPro" id="IPR001763">
    <property type="entry name" value="Rhodanese-like_dom"/>
</dbReference>